<dbReference type="EMBL" id="JAUTXT010000022">
    <property type="protein sequence ID" value="KAK3673990.1"/>
    <property type="molecule type" value="Genomic_DNA"/>
</dbReference>
<protein>
    <recommendedName>
        <fullName evidence="6">Major facilitator superfamily (MFS) profile domain-containing protein</fullName>
    </recommendedName>
</protein>
<dbReference type="AlphaFoldDB" id="A0AAE1C0L3"/>
<evidence type="ECO:0000313" key="8">
    <source>
        <dbReference type="Proteomes" id="UP001274830"/>
    </source>
</evidence>
<dbReference type="InterPro" id="IPR020846">
    <property type="entry name" value="MFS_dom"/>
</dbReference>
<feature type="transmembrane region" description="Helical" evidence="5">
    <location>
        <begin position="333"/>
        <end position="351"/>
    </location>
</feature>
<comment type="caution">
    <text evidence="7">The sequence shown here is derived from an EMBL/GenBank/DDBJ whole genome shotgun (WGS) entry which is preliminary data.</text>
</comment>
<evidence type="ECO:0000256" key="3">
    <source>
        <dbReference type="ARBA" id="ARBA00022989"/>
    </source>
</evidence>
<evidence type="ECO:0000256" key="2">
    <source>
        <dbReference type="ARBA" id="ARBA00022692"/>
    </source>
</evidence>
<feature type="transmembrane region" description="Helical" evidence="5">
    <location>
        <begin position="259"/>
        <end position="278"/>
    </location>
</feature>
<name>A0AAE1C0L3_9PEZI</name>
<feature type="transmembrane region" description="Helical" evidence="5">
    <location>
        <begin position="440"/>
        <end position="459"/>
    </location>
</feature>
<proteinExistence type="predicted"/>
<keyword evidence="8" id="KW-1185">Reference proteome</keyword>
<feature type="transmembrane region" description="Helical" evidence="5">
    <location>
        <begin position="505"/>
        <end position="526"/>
    </location>
</feature>
<keyword evidence="4 5" id="KW-0472">Membrane</keyword>
<feature type="transmembrane region" description="Helical" evidence="5">
    <location>
        <begin position="153"/>
        <end position="172"/>
    </location>
</feature>
<evidence type="ECO:0000256" key="4">
    <source>
        <dbReference type="ARBA" id="ARBA00023136"/>
    </source>
</evidence>
<dbReference type="PANTHER" id="PTHR23502:SF157">
    <property type="entry name" value="MAJOR FACILITATOR SUPERFAMILY (MFS) PROFILE DOMAIN-CONTAINING PROTEIN-RELATED"/>
    <property type="match status" value="1"/>
</dbReference>
<dbReference type="GO" id="GO:0022857">
    <property type="term" value="F:transmembrane transporter activity"/>
    <property type="evidence" value="ECO:0007669"/>
    <property type="project" value="InterPro"/>
</dbReference>
<accession>A0AAE1C0L3</accession>
<feature type="domain" description="Major facilitator superfamily (MFS) profile" evidence="6">
    <location>
        <begin position="69"/>
        <end position="530"/>
    </location>
</feature>
<keyword evidence="2 5" id="KW-0812">Transmembrane</keyword>
<dbReference type="InterPro" id="IPR011701">
    <property type="entry name" value="MFS"/>
</dbReference>
<dbReference type="SUPFAM" id="SSF103473">
    <property type="entry name" value="MFS general substrate transporter"/>
    <property type="match status" value="1"/>
</dbReference>
<reference evidence="7" key="1">
    <citation type="submission" date="2023-07" db="EMBL/GenBank/DDBJ databases">
        <title>Black Yeasts Isolated from many extreme environments.</title>
        <authorList>
            <person name="Coleine C."/>
            <person name="Stajich J.E."/>
            <person name="Selbmann L."/>
        </authorList>
    </citation>
    <scope>NUCLEOTIDE SEQUENCE</scope>
    <source>
        <strain evidence="7">CCFEE 5485</strain>
    </source>
</reference>
<gene>
    <name evidence="7" type="ORF">LTR78_006192</name>
</gene>
<dbReference type="Proteomes" id="UP001274830">
    <property type="component" value="Unassembled WGS sequence"/>
</dbReference>
<dbReference type="Pfam" id="PF07690">
    <property type="entry name" value="MFS_1"/>
    <property type="match status" value="1"/>
</dbReference>
<evidence type="ECO:0000259" key="6">
    <source>
        <dbReference type="PROSITE" id="PS50850"/>
    </source>
</evidence>
<dbReference type="PROSITE" id="PS50850">
    <property type="entry name" value="MFS"/>
    <property type="match status" value="1"/>
</dbReference>
<dbReference type="PANTHER" id="PTHR23502">
    <property type="entry name" value="MAJOR FACILITATOR SUPERFAMILY"/>
    <property type="match status" value="1"/>
</dbReference>
<evidence type="ECO:0000256" key="1">
    <source>
        <dbReference type="ARBA" id="ARBA00004141"/>
    </source>
</evidence>
<feature type="transmembrane region" description="Helical" evidence="5">
    <location>
        <begin position="471"/>
        <end position="499"/>
    </location>
</feature>
<comment type="subcellular location">
    <subcellularLocation>
        <location evidence="1">Membrane</location>
        <topology evidence="1">Multi-pass membrane protein</topology>
    </subcellularLocation>
</comment>
<organism evidence="7 8">
    <name type="scientific">Recurvomyces mirabilis</name>
    <dbReference type="NCBI Taxonomy" id="574656"/>
    <lineage>
        <taxon>Eukaryota</taxon>
        <taxon>Fungi</taxon>
        <taxon>Dikarya</taxon>
        <taxon>Ascomycota</taxon>
        <taxon>Pezizomycotina</taxon>
        <taxon>Dothideomycetes</taxon>
        <taxon>Dothideomycetidae</taxon>
        <taxon>Mycosphaerellales</taxon>
        <taxon>Teratosphaeriaceae</taxon>
        <taxon>Recurvomyces</taxon>
    </lineage>
</organism>
<dbReference type="InterPro" id="IPR036259">
    <property type="entry name" value="MFS_trans_sf"/>
</dbReference>
<feature type="transmembrane region" description="Helical" evidence="5">
    <location>
        <begin position="410"/>
        <end position="428"/>
    </location>
</feature>
<keyword evidence="3 5" id="KW-1133">Transmembrane helix</keyword>
<evidence type="ECO:0000256" key="5">
    <source>
        <dbReference type="SAM" id="Phobius"/>
    </source>
</evidence>
<dbReference type="GO" id="GO:0016020">
    <property type="term" value="C:membrane"/>
    <property type="evidence" value="ECO:0007669"/>
    <property type="project" value="UniProtKB-SubCell"/>
</dbReference>
<sequence>MADQSESEISIDQTLESPSHEEKLVIDRCKDLEIHDLGVNISSKGLVSWRDDSPDHPRNWTHARKSYDIVVVAMLEFFTEHHRRELKISHKMKNWIARLTHPRQPSAADQARTESGMSHLKALVAFSLMYQLGQALGGLIVPPCSETFGRRMPYIISGATFALCCLLIGIVPSMAMVYVGRFVSGFASAVPSVVLAGSVEDLFNARSRVWLVLLWNSLATAGLVVGPVFGVYVSLGLGWYVVILRILHKIRLTMLRRRWIYYISAIVTAALTVATLFIRESRPSLILASKVAALRKQFDSDLSFDNHDAVADHSELLNIILIRPASLLVTEPLVILVTTLSAISWAIIYLFTEALTGIYRTIGFSRTSASLPFLAIGLGVLLSIFPRFQDMKVARRRKLRGEPLEPEDKLSGFILAVVALAIGLWWFAWTIPPLVTSIPWIVPTIGLVFVGFAVNEMAYTLSSYLADSYTVYAASAFAALAFVRAIISGLMPLIAYAMYENMSANLATTIIASVATLFGVAPYILLKYSKNLRRISRFTKYSLEVHERTRIEAD</sequence>
<feature type="transmembrane region" description="Helical" evidence="5">
    <location>
        <begin position="209"/>
        <end position="239"/>
    </location>
</feature>
<feature type="transmembrane region" description="Helical" evidence="5">
    <location>
        <begin position="371"/>
        <end position="389"/>
    </location>
</feature>
<dbReference type="Gene3D" id="1.20.1250.20">
    <property type="entry name" value="MFS general substrate transporter like domains"/>
    <property type="match status" value="1"/>
</dbReference>
<evidence type="ECO:0000313" key="7">
    <source>
        <dbReference type="EMBL" id="KAK3673990.1"/>
    </source>
</evidence>